<comment type="caution">
    <text evidence="4">The sequence shown here is derived from an EMBL/GenBank/DDBJ whole genome shotgun (WGS) entry which is preliminary data.</text>
</comment>
<dbReference type="InterPro" id="IPR036573">
    <property type="entry name" value="CBM_sf_5/12"/>
</dbReference>
<dbReference type="SUPFAM" id="SSF51055">
    <property type="entry name" value="Carbohydrate binding domain"/>
    <property type="match status" value="2"/>
</dbReference>
<dbReference type="CDD" id="cd12215">
    <property type="entry name" value="ChiC_BD"/>
    <property type="match status" value="2"/>
</dbReference>
<dbReference type="InterPro" id="IPR003610">
    <property type="entry name" value="CBM5/12"/>
</dbReference>
<dbReference type="RefSeq" id="WP_189458482.1">
    <property type="nucleotide sequence ID" value="NZ_BMYO01000001.1"/>
</dbReference>
<dbReference type="Gene3D" id="2.10.10.20">
    <property type="entry name" value="Carbohydrate-binding module superfamily 5/12"/>
    <property type="match status" value="2"/>
</dbReference>
<evidence type="ECO:0000256" key="2">
    <source>
        <dbReference type="SAM" id="SignalP"/>
    </source>
</evidence>
<evidence type="ECO:0000313" key="5">
    <source>
        <dbReference type="Proteomes" id="UP000604737"/>
    </source>
</evidence>
<feature type="chain" id="PRO_5046377506" description="Chitin-binding type-3 domain-containing protein" evidence="2">
    <location>
        <begin position="20"/>
        <end position="318"/>
    </location>
</feature>
<dbReference type="SMART" id="SM00495">
    <property type="entry name" value="ChtBD3"/>
    <property type="match status" value="2"/>
</dbReference>
<gene>
    <name evidence="4" type="ORF">GCM10007350_04120</name>
</gene>
<dbReference type="Proteomes" id="UP000604737">
    <property type="component" value="Unassembled WGS sequence"/>
</dbReference>
<proteinExistence type="predicted"/>
<evidence type="ECO:0000259" key="3">
    <source>
        <dbReference type="SMART" id="SM00495"/>
    </source>
</evidence>
<keyword evidence="5" id="KW-1185">Reference proteome</keyword>
<dbReference type="PROSITE" id="PS51257">
    <property type="entry name" value="PROKAR_LIPOPROTEIN"/>
    <property type="match status" value="1"/>
</dbReference>
<sequence length="318" mass="34551">MQRLALALIATFASTAALACTPPLPDYFTFDGTRPTGQSAKLPLIPPLTDGGHDYVCNMYPYGGGWHYFNYLNTAIVHGLTDSEWQATGLVTLPPQAPAWQAGSVYNKGDRVSHLGADYEARWWTQNEAPGSAWGAWQPVDPNGLSPWSAGRTYASDEKAVHAGAVWRAKWPVQGEVPGASEWGAWARTDEAPLLSEHIPPRFSVSYTNNDGVVSVSMSSVLLAQPAAPARLEVRDGDTVLWQTNRFYPLDKTCSPADSHCTPGVYTRADGSFVLTNLKQWLSAWLCNGANECRPSQATRFAPGITMTGHTSEPFPKP</sequence>
<dbReference type="EMBL" id="BMYO01000001">
    <property type="protein sequence ID" value="GHD56630.1"/>
    <property type="molecule type" value="Genomic_DNA"/>
</dbReference>
<keyword evidence="1" id="KW-0378">Hydrolase</keyword>
<feature type="domain" description="Chitin-binding type-3" evidence="3">
    <location>
        <begin position="145"/>
        <end position="189"/>
    </location>
</feature>
<keyword evidence="2" id="KW-0732">Signal</keyword>
<protein>
    <recommendedName>
        <fullName evidence="3">Chitin-binding type-3 domain-containing protein</fullName>
    </recommendedName>
</protein>
<dbReference type="Pfam" id="PF02839">
    <property type="entry name" value="CBM_5_12"/>
    <property type="match status" value="1"/>
</dbReference>
<evidence type="ECO:0000313" key="4">
    <source>
        <dbReference type="EMBL" id="GHD56630.1"/>
    </source>
</evidence>
<feature type="domain" description="Chitin-binding type-3" evidence="3">
    <location>
        <begin position="97"/>
        <end position="140"/>
    </location>
</feature>
<reference evidence="5" key="1">
    <citation type="journal article" date="2019" name="Int. J. Syst. Evol. Microbiol.">
        <title>The Global Catalogue of Microorganisms (GCM) 10K type strain sequencing project: providing services to taxonomists for standard genome sequencing and annotation.</title>
        <authorList>
            <consortium name="The Broad Institute Genomics Platform"/>
            <consortium name="The Broad Institute Genome Sequencing Center for Infectious Disease"/>
            <person name="Wu L."/>
            <person name="Ma J."/>
        </authorList>
    </citation>
    <scope>NUCLEOTIDE SEQUENCE [LARGE SCALE GENOMIC DNA]</scope>
    <source>
        <strain evidence="5">KCTC 23701</strain>
    </source>
</reference>
<organism evidence="4 5">
    <name type="scientific">Jeongeupia chitinilytica</name>
    <dbReference type="NCBI Taxonomy" id="1041641"/>
    <lineage>
        <taxon>Bacteria</taxon>
        <taxon>Pseudomonadati</taxon>
        <taxon>Pseudomonadota</taxon>
        <taxon>Betaproteobacteria</taxon>
        <taxon>Neisseriales</taxon>
        <taxon>Chitinibacteraceae</taxon>
        <taxon>Jeongeupia</taxon>
    </lineage>
</organism>
<evidence type="ECO:0000256" key="1">
    <source>
        <dbReference type="ARBA" id="ARBA00022801"/>
    </source>
</evidence>
<name>A0ABQ3GV96_9NEIS</name>
<accession>A0ABQ3GV96</accession>
<feature type="signal peptide" evidence="2">
    <location>
        <begin position="1"/>
        <end position="19"/>
    </location>
</feature>